<evidence type="ECO:0000313" key="3">
    <source>
        <dbReference type="Proteomes" id="UP000242791"/>
    </source>
</evidence>
<reference evidence="2 3" key="1">
    <citation type="submission" date="2015-08" db="EMBL/GenBank/DDBJ databases">
        <title>Emmonsia species relationships and genome sequence.</title>
        <authorList>
            <person name="Cuomo C.A."/>
            <person name="Schwartz I.S."/>
            <person name="Kenyon C."/>
            <person name="De Hoog G.S."/>
            <person name="Govender N.P."/>
            <person name="Botha A."/>
            <person name="Moreno L."/>
            <person name="De Vries M."/>
            <person name="Munoz J.F."/>
            <person name="Stielow J.B."/>
        </authorList>
    </citation>
    <scope>NUCLEOTIDE SEQUENCE [LARGE SCALE GENOMIC DNA]</scope>
    <source>
        <strain evidence="2 3">EI222</strain>
    </source>
</reference>
<evidence type="ECO:0000256" key="1">
    <source>
        <dbReference type="SAM" id="MobiDB-lite"/>
    </source>
</evidence>
<accession>A0A1J9QI70</accession>
<keyword evidence="3" id="KW-1185">Reference proteome</keyword>
<organism evidence="2 3">
    <name type="scientific">Blastomyces percursus</name>
    <dbReference type="NCBI Taxonomy" id="1658174"/>
    <lineage>
        <taxon>Eukaryota</taxon>
        <taxon>Fungi</taxon>
        <taxon>Dikarya</taxon>
        <taxon>Ascomycota</taxon>
        <taxon>Pezizomycotina</taxon>
        <taxon>Eurotiomycetes</taxon>
        <taxon>Eurotiomycetidae</taxon>
        <taxon>Onygenales</taxon>
        <taxon>Ajellomycetaceae</taxon>
        <taxon>Blastomyces</taxon>
    </lineage>
</organism>
<name>A0A1J9QI70_9EURO</name>
<dbReference type="Proteomes" id="UP000242791">
    <property type="component" value="Unassembled WGS sequence"/>
</dbReference>
<dbReference type="PANTHER" id="PTHR47481:SF31">
    <property type="entry name" value="OS01G0873500 PROTEIN"/>
    <property type="match status" value="1"/>
</dbReference>
<sequence>MANQFTADSFKNAPILDNSNCVKWQAYWKKYLEIADLWQFVEPAQNLIPTNNSNNRRYLQTLHATIYSFISEPNQDHIKDATTFKEAWVALHNYHATTSTATKEEEGLTRLVEQARELWLQLDTTDPLRSTDLAILVLRNKIPKEKYPHIIVTANQRNDQDFQEFCQYLITIDLEAEPTTADNSTGKALRAETTGRRGSQRGRGRGTGRGRGRGAKSRSPIGRDPIYNWCHYKGHFERDCRIKARQIATNELVYNSKGHAFRPGKPSNHLVPPRNSYPTRARSNPAMHQDYANQATGDVPYQPHNPYGGDQPGHTANVAKRT</sequence>
<protein>
    <recommendedName>
        <fullName evidence="4">DUF4219 domain-containing protein</fullName>
    </recommendedName>
</protein>
<gene>
    <name evidence="2" type="ORF">ACJ73_00414</name>
</gene>
<evidence type="ECO:0000313" key="2">
    <source>
        <dbReference type="EMBL" id="OJD28177.1"/>
    </source>
</evidence>
<proteinExistence type="predicted"/>
<feature type="region of interest" description="Disordered" evidence="1">
    <location>
        <begin position="292"/>
        <end position="322"/>
    </location>
</feature>
<dbReference type="EMBL" id="LGTZ01000028">
    <property type="protein sequence ID" value="OJD28177.1"/>
    <property type="molecule type" value="Genomic_DNA"/>
</dbReference>
<feature type="region of interest" description="Disordered" evidence="1">
    <location>
        <begin position="180"/>
        <end position="220"/>
    </location>
</feature>
<feature type="compositionally biased region" description="Basic residues" evidence="1">
    <location>
        <begin position="198"/>
        <end position="216"/>
    </location>
</feature>
<dbReference type="PANTHER" id="PTHR47481">
    <property type="match status" value="1"/>
</dbReference>
<dbReference type="AlphaFoldDB" id="A0A1J9QI70"/>
<dbReference type="VEuPathDB" id="FungiDB:ACJ73_00414"/>
<evidence type="ECO:0008006" key="4">
    <source>
        <dbReference type="Google" id="ProtNLM"/>
    </source>
</evidence>
<comment type="caution">
    <text evidence="2">The sequence shown here is derived from an EMBL/GenBank/DDBJ whole genome shotgun (WGS) entry which is preliminary data.</text>
</comment>